<dbReference type="AlphaFoldDB" id="A0A1S8L2N0"/>
<dbReference type="Pfam" id="PF04542">
    <property type="entry name" value="Sigma70_r2"/>
    <property type="match status" value="1"/>
</dbReference>
<accession>A0A1S8L2N0</accession>
<dbReference type="RefSeq" id="WP_077835783.1">
    <property type="nucleotide sequence ID" value="NZ_CP096983.1"/>
</dbReference>
<dbReference type="GO" id="GO:0006352">
    <property type="term" value="P:DNA-templated transcription initiation"/>
    <property type="evidence" value="ECO:0007669"/>
    <property type="project" value="InterPro"/>
</dbReference>
<dbReference type="EMBL" id="CP096983">
    <property type="protein sequence ID" value="URZ13400.1"/>
    <property type="molecule type" value="Genomic_DNA"/>
</dbReference>
<dbReference type="Proteomes" id="UP000190951">
    <property type="component" value="Chromosome"/>
</dbReference>
<sequence length="190" mass="23086">MEVEKQIIKRCKEYDRASFSRLFHLYEKYLYNLCYGYTQNTSDAMDLVQEVYIKVFKNIKKFDENLPFHPWIRRISVNTCLNFKRDNKSNVISMNSKYYDSEFEEEDRLSMDYDMEEDIVNRINNEVVKECIKKLTYDYRIIIILRYYDDLSYDEIASILDMPLGTVKTKLYRAKNILRKSLEKNMEVKK</sequence>
<organism evidence="5 6">
    <name type="scientific">Clostridium felsineum</name>
    <dbReference type="NCBI Taxonomy" id="36839"/>
    <lineage>
        <taxon>Bacteria</taxon>
        <taxon>Bacillati</taxon>
        <taxon>Bacillota</taxon>
        <taxon>Clostridia</taxon>
        <taxon>Eubacteriales</taxon>
        <taxon>Clostridiaceae</taxon>
        <taxon>Clostridium</taxon>
    </lineage>
</organism>
<dbReference type="InterPro" id="IPR036388">
    <property type="entry name" value="WH-like_DNA-bd_sf"/>
</dbReference>
<protein>
    <submittedName>
        <fullName evidence="5">ECF RNA polymerase sigma factor SigW</fullName>
    </submittedName>
</protein>
<dbReference type="InterPro" id="IPR007627">
    <property type="entry name" value="RNA_pol_sigma70_r2"/>
</dbReference>
<keyword evidence="3" id="KW-0731">Sigma factor</keyword>
<proteinExistence type="inferred from homology"/>
<keyword evidence="4" id="KW-0804">Transcription</keyword>
<dbReference type="SUPFAM" id="SSF88946">
    <property type="entry name" value="Sigma2 domain of RNA polymerase sigma factors"/>
    <property type="match status" value="1"/>
</dbReference>
<gene>
    <name evidence="5" type="primary">sigW_2</name>
    <name evidence="5" type="ORF">CROST_041660</name>
</gene>
<reference evidence="5 6" key="1">
    <citation type="submission" date="2022-04" db="EMBL/GenBank/DDBJ databases">
        <title>Genome sequence of C. roseum typestrain.</title>
        <authorList>
            <person name="Poehlein A."/>
            <person name="Schoch T."/>
            <person name="Duerre P."/>
            <person name="Daniel R."/>
        </authorList>
    </citation>
    <scope>NUCLEOTIDE SEQUENCE [LARGE SCALE GENOMIC DNA]</scope>
    <source>
        <strain evidence="5 6">DSM 7320</strain>
    </source>
</reference>
<dbReference type="STRING" id="84029.CROST_30300"/>
<evidence type="ECO:0000256" key="3">
    <source>
        <dbReference type="ARBA" id="ARBA00023082"/>
    </source>
</evidence>
<evidence type="ECO:0000256" key="4">
    <source>
        <dbReference type="ARBA" id="ARBA00023163"/>
    </source>
</evidence>
<dbReference type="Gene3D" id="1.10.10.10">
    <property type="entry name" value="Winged helix-like DNA-binding domain superfamily/Winged helix DNA-binding domain"/>
    <property type="match status" value="1"/>
</dbReference>
<keyword evidence="6" id="KW-1185">Reference proteome</keyword>
<evidence type="ECO:0000256" key="2">
    <source>
        <dbReference type="ARBA" id="ARBA00023015"/>
    </source>
</evidence>
<evidence type="ECO:0000313" key="6">
    <source>
        <dbReference type="Proteomes" id="UP000190951"/>
    </source>
</evidence>
<dbReference type="CDD" id="cd06171">
    <property type="entry name" value="Sigma70_r4"/>
    <property type="match status" value="1"/>
</dbReference>
<dbReference type="InterPro" id="IPR013324">
    <property type="entry name" value="RNA_pol_sigma_r3/r4-like"/>
</dbReference>
<dbReference type="KEGG" id="crw:CROST_041660"/>
<evidence type="ECO:0000313" key="5">
    <source>
        <dbReference type="EMBL" id="URZ13400.1"/>
    </source>
</evidence>
<dbReference type="InterPro" id="IPR039425">
    <property type="entry name" value="RNA_pol_sigma-70-like"/>
</dbReference>
<dbReference type="NCBIfam" id="TIGR02937">
    <property type="entry name" value="sigma70-ECF"/>
    <property type="match status" value="1"/>
</dbReference>
<dbReference type="Pfam" id="PF08281">
    <property type="entry name" value="Sigma70_r4_2"/>
    <property type="match status" value="1"/>
</dbReference>
<dbReference type="InterPro" id="IPR013249">
    <property type="entry name" value="RNA_pol_sigma70_r4_t2"/>
</dbReference>
<dbReference type="PANTHER" id="PTHR43133">
    <property type="entry name" value="RNA POLYMERASE ECF-TYPE SIGMA FACTO"/>
    <property type="match status" value="1"/>
</dbReference>
<dbReference type="Gene3D" id="1.10.1740.10">
    <property type="match status" value="1"/>
</dbReference>
<evidence type="ECO:0000256" key="1">
    <source>
        <dbReference type="ARBA" id="ARBA00010641"/>
    </source>
</evidence>
<name>A0A1S8L2N0_9CLOT</name>
<keyword evidence="2" id="KW-0805">Transcription regulation</keyword>
<dbReference type="PANTHER" id="PTHR43133:SF60">
    <property type="entry name" value="RNA POLYMERASE SIGMA FACTOR SIGV"/>
    <property type="match status" value="1"/>
</dbReference>
<dbReference type="InterPro" id="IPR013325">
    <property type="entry name" value="RNA_pol_sigma_r2"/>
</dbReference>
<dbReference type="SUPFAM" id="SSF88659">
    <property type="entry name" value="Sigma3 and sigma4 domains of RNA polymerase sigma factors"/>
    <property type="match status" value="1"/>
</dbReference>
<dbReference type="GO" id="GO:0016987">
    <property type="term" value="F:sigma factor activity"/>
    <property type="evidence" value="ECO:0007669"/>
    <property type="project" value="UniProtKB-KW"/>
</dbReference>
<dbReference type="InterPro" id="IPR014284">
    <property type="entry name" value="RNA_pol_sigma-70_dom"/>
</dbReference>
<comment type="similarity">
    <text evidence="1">Belongs to the sigma-70 factor family. ECF subfamily.</text>
</comment>
<dbReference type="GO" id="GO:0003677">
    <property type="term" value="F:DNA binding"/>
    <property type="evidence" value="ECO:0007669"/>
    <property type="project" value="InterPro"/>
</dbReference>